<organism evidence="1 2">
    <name type="scientific">Diploptera punctata</name>
    <name type="common">Pacific beetle cockroach</name>
    <dbReference type="NCBI Taxonomy" id="6984"/>
    <lineage>
        <taxon>Eukaryota</taxon>
        <taxon>Metazoa</taxon>
        <taxon>Ecdysozoa</taxon>
        <taxon>Arthropoda</taxon>
        <taxon>Hexapoda</taxon>
        <taxon>Insecta</taxon>
        <taxon>Pterygota</taxon>
        <taxon>Neoptera</taxon>
        <taxon>Polyneoptera</taxon>
        <taxon>Dictyoptera</taxon>
        <taxon>Blattodea</taxon>
        <taxon>Blaberoidea</taxon>
        <taxon>Blaberidae</taxon>
        <taxon>Diplopterinae</taxon>
        <taxon>Diploptera</taxon>
    </lineage>
</organism>
<gene>
    <name evidence="1" type="ORF">L9F63_006238</name>
</gene>
<reference evidence="1" key="1">
    <citation type="journal article" date="2023" name="IScience">
        <title>Live-bearing cockroach genome reveals convergent evolutionary mechanisms linked to viviparity in insects and beyond.</title>
        <authorList>
            <person name="Fouks B."/>
            <person name="Harrison M.C."/>
            <person name="Mikhailova A.A."/>
            <person name="Marchal E."/>
            <person name="English S."/>
            <person name="Carruthers M."/>
            <person name="Jennings E.C."/>
            <person name="Chiamaka E.L."/>
            <person name="Frigard R.A."/>
            <person name="Pippel M."/>
            <person name="Attardo G.M."/>
            <person name="Benoit J.B."/>
            <person name="Bornberg-Bauer E."/>
            <person name="Tobe S.S."/>
        </authorList>
    </citation>
    <scope>NUCLEOTIDE SEQUENCE</scope>
    <source>
        <strain evidence="1">Stay&amp;Tobe</strain>
    </source>
</reference>
<comment type="caution">
    <text evidence="1">The sequence shown here is derived from an EMBL/GenBank/DDBJ whole genome shotgun (WGS) entry which is preliminary data.</text>
</comment>
<dbReference type="Proteomes" id="UP001233999">
    <property type="component" value="Unassembled WGS sequence"/>
</dbReference>
<feature type="non-terminal residue" evidence="1">
    <location>
        <position position="58"/>
    </location>
</feature>
<keyword evidence="2" id="KW-1185">Reference proteome</keyword>
<dbReference type="EMBL" id="JASPKZ010009371">
    <property type="protein sequence ID" value="KAJ9577181.1"/>
    <property type="molecule type" value="Genomic_DNA"/>
</dbReference>
<protein>
    <submittedName>
        <fullName evidence="1">Uncharacterized protein</fullName>
    </submittedName>
</protein>
<evidence type="ECO:0000313" key="1">
    <source>
        <dbReference type="EMBL" id="KAJ9577181.1"/>
    </source>
</evidence>
<dbReference type="AlphaFoldDB" id="A0AAD8E549"/>
<evidence type="ECO:0000313" key="2">
    <source>
        <dbReference type="Proteomes" id="UP001233999"/>
    </source>
</evidence>
<proteinExistence type="predicted"/>
<sequence>GKIQISPCKTQRIRNRESRVMCESRRDFFRHTFSTVRIACQDLTWDNHVILKNTTNSG</sequence>
<reference evidence="1" key="2">
    <citation type="submission" date="2023-05" db="EMBL/GenBank/DDBJ databases">
        <authorList>
            <person name="Fouks B."/>
        </authorList>
    </citation>
    <scope>NUCLEOTIDE SEQUENCE</scope>
    <source>
        <strain evidence="1">Stay&amp;Tobe</strain>
        <tissue evidence="1">Testes</tissue>
    </source>
</reference>
<accession>A0AAD8E549</accession>
<feature type="non-terminal residue" evidence="1">
    <location>
        <position position="1"/>
    </location>
</feature>
<name>A0AAD8E549_DIPPU</name>